<dbReference type="InterPro" id="IPR007331">
    <property type="entry name" value="Htaa"/>
</dbReference>
<protein>
    <submittedName>
        <fullName evidence="5">Htaa protein</fullName>
    </submittedName>
</protein>
<evidence type="ECO:0000313" key="6">
    <source>
        <dbReference type="Proteomes" id="UP000031890"/>
    </source>
</evidence>
<feature type="signal peptide" evidence="3">
    <location>
        <begin position="1"/>
        <end position="34"/>
    </location>
</feature>
<proteinExistence type="predicted"/>
<dbReference type="STRING" id="161899.CSING_09445"/>
<feature type="compositionally biased region" description="Low complexity" evidence="1">
    <location>
        <begin position="537"/>
        <end position="547"/>
    </location>
</feature>
<keyword evidence="2" id="KW-0812">Transmembrane</keyword>
<gene>
    <name evidence="5" type="primary">htaA</name>
    <name evidence="5" type="ORF">CSING_09445</name>
</gene>
<evidence type="ECO:0000256" key="1">
    <source>
        <dbReference type="SAM" id="MobiDB-lite"/>
    </source>
</evidence>
<organism evidence="5 6">
    <name type="scientific">Corynebacterium singulare</name>
    <dbReference type="NCBI Taxonomy" id="161899"/>
    <lineage>
        <taxon>Bacteria</taxon>
        <taxon>Bacillati</taxon>
        <taxon>Actinomycetota</taxon>
        <taxon>Actinomycetes</taxon>
        <taxon>Mycobacteriales</taxon>
        <taxon>Corynebacteriaceae</taxon>
        <taxon>Corynebacterium</taxon>
    </lineage>
</organism>
<evidence type="ECO:0000256" key="2">
    <source>
        <dbReference type="SAM" id="Phobius"/>
    </source>
</evidence>
<dbReference type="Proteomes" id="UP000031890">
    <property type="component" value="Chromosome"/>
</dbReference>
<dbReference type="AlphaFoldDB" id="A0A0B6ES98"/>
<evidence type="ECO:0000313" key="5">
    <source>
        <dbReference type="EMBL" id="AJI79407.1"/>
    </source>
</evidence>
<feature type="region of interest" description="Disordered" evidence="1">
    <location>
        <begin position="275"/>
        <end position="345"/>
    </location>
</feature>
<feature type="compositionally biased region" description="Low complexity" evidence="1">
    <location>
        <begin position="331"/>
        <end position="345"/>
    </location>
</feature>
<evidence type="ECO:0000256" key="3">
    <source>
        <dbReference type="SAM" id="SignalP"/>
    </source>
</evidence>
<dbReference type="RefSeq" id="WP_042531679.1">
    <property type="nucleotide sequence ID" value="NZ_CP010827.1"/>
</dbReference>
<keyword evidence="3" id="KW-0732">Signal</keyword>
<feature type="chain" id="PRO_5002107900" evidence="3">
    <location>
        <begin position="35"/>
        <end position="617"/>
    </location>
</feature>
<feature type="region of interest" description="Disordered" evidence="1">
    <location>
        <begin position="528"/>
        <end position="555"/>
    </location>
</feature>
<dbReference type="EMBL" id="CP010827">
    <property type="protein sequence ID" value="AJI79407.1"/>
    <property type="molecule type" value="Genomic_DNA"/>
</dbReference>
<feature type="transmembrane region" description="Helical" evidence="2">
    <location>
        <begin position="591"/>
        <end position="614"/>
    </location>
</feature>
<accession>A0A0B6ES98</accession>
<keyword evidence="2" id="KW-1133">Transmembrane helix</keyword>
<dbReference type="Pfam" id="PF04213">
    <property type="entry name" value="HtaA"/>
    <property type="match status" value="2"/>
</dbReference>
<dbReference type="OrthoDB" id="7210788at2"/>
<sequence length="617" mass="62521">MIRNLWRSACGVMIAAPLALGAVPFLNSAPVAHAETSCTWNWGIKQSFRSYIKGNIARGGWGASGIGFSGDEKGNGAFVFQASAPTSSGGTVTIPFQGTLNFTGHDGVLDMTMSDFKVIASGDQAKVTVDYVSYELNRSNYTRGAQIKGDDEVIATINLQEPVKDNGSAVNLTGTTSLSAGGVKLFTGFYEQGEELDPSSGTIALDGSCSGSGGAADNGSGSKRQLNSITGNFTGFNKEVMAMLSETNDTMNGVTTFMGNTQAFLDELDSFKKRGDTNSAAAPAVSASAQSGNSTSGSTSTPGRSANSLPETAAVGNGSSVGASTAGVPNSGASGATSSADSSSGAASAANETCQATGVTQARAQWGVKKSFQSYITGSIAQGKWDLSGVGYSNSRFQFSGNSGAVKDGAGSVRYGGSIQFTGHHGKLDLNIANLEISFNGKTGKLIGDVRSSNMEGEKKDFGRTAIADLNFTSLDVGTDAVSGEATVSLTDVGSKAFAEFYEPGTQLDPLSFNASLGGNADCNDAVGGNSGGGSSSAGDSAGSEAKGSGGVNSEAVDNALASDSSQGYEDGSKNFQIKSANSENGTTDDLVTYLLLFIAGLIIAGGSTSRLIMNNS</sequence>
<feature type="compositionally biased region" description="Low complexity" evidence="1">
    <location>
        <begin position="279"/>
        <end position="306"/>
    </location>
</feature>
<name>A0A0B6ES98_9CORY</name>
<keyword evidence="2" id="KW-0472">Membrane</keyword>
<feature type="domain" description="Htaa" evidence="4">
    <location>
        <begin position="362"/>
        <end position="514"/>
    </location>
</feature>
<evidence type="ECO:0000259" key="4">
    <source>
        <dbReference type="Pfam" id="PF04213"/>
    </source>
</evidence>
<dbReference type="KEGG" id="csx:CSING_09445"/>
<dbReference type="HOGENOM" id="CLU_446003_0_0_11"/>
<reference evidence="5 6" key="1">
    <citation type="journal article" date="2015" name="Genome Announc.">
        <title>Complete Genome Sequence and Annotation of Corynebacterium singulare DSM 44357, Isolated from a Human Semen Specimen.</title>
        <authorList>
            <person name="Merten M."/>
            <person name="Brinkrolf K."/>
            <person name="Albersmeier A."/>
            <person name="Kutter Y."/>
            <person name="Ruckert C."/>
            <person name="Tauch A."/>
        </authorList>
    </citation>
    <scope>NUCLEOTIDE SEQUENCE [LARGE SCALE GENOMIC DNA]</scope>
    <source>
        <strain evidence="5">IBS B52218</strain>
    </source>
</reference>
<feature type="domain" description="Htaa" evidence="4">
    <location>
        <begin position="38"/>
        <end position="201"/>
    </location>
</feature>